<dbReference type="Proteomes" id="UP001196408">
    <property type="component" value="Unassembled WGS sequence"/>
</dbReference>
<keyword evidence="1" id="KW-0533">Nickel</keyword>
<dbReference type="PANTHER" id="PTHR36566">
    <property type="entry name" value="NICKEL INSERTION PROTEIN-RELATED"/>
    <property type="match status" value="1"/>
</dbReference>
<dbReference type="AlphaFoldDB" id="A0AAW4MWB3"/>
<evidence type="ECO:0000313" key="2">
    <source>
        <dbReference type="EMBL" id="MBV3382089.1"/>
    </source>
</evidence>
<evidence type="ECO:0000313" key="5">
    <source>
        <dbReference type="Proteomes" id="UP001197492"/>
    </source>
</evidence>
<name>A0AAW4MWB3_9FIRM</name>
<dbReference type="RefSeq" id="WP_217747124.1">
    <property type="nucleotide sequence ID" value="NZ_JAHOEB010000009.1"/>
</dbReference>
<evidence type="ECO:0000313" key="4">
    <source>
        <dbReference type="Proteomes" id="UP001196408"/>
    </source>
</evidence>
<keyword evidence="5" id="KW-1185">Reference proteome</keyword>
<protein>
    <submittedName>
        <fullName evidence="2">LarC family nickel insertion protein</fullName>
    </submittedName>
</protein>
<dbReference type="Proteomes" id="UP001197492">
    <property type="component" value="Unassembled WGS sequence"/>
</dbReference>
<reference evidence="2 5" key="1">
    <citation type="submission" date="2021-06" db="EMBL/GenBank/DDBJ databases">
        <title>Collection of gut derived symbiotic bacterial strains cultured from healthy donors.</title>
        <authorList>
            <person name="Lin H."/>
            <person name="Littmann E."/>
            <person name="Pamer E.G."/>
        </authorList>
    </citation>
    <scope>NUCLEOTIDE SEQUENCE</scope>
    <source>
        <strain evidence="3 5">MSK.21.70</strain>
        <strain evidence="2">MSK.21.82</strain>
    </source>
</reference>
<organism evidence="2 4">
    <name type="scientific">Catenibacterium mitsuokai</name>
    <dbReference type="NCBI Taxonomy" id="100886"/>
    <lineage>
        <taxon>Bacteria</taxon>
        <taxon>Bacillati</taxon>
        <taxon>Bacillota</taxon>
        <taxon>Erysipelotrichia</taxon>
        <taxon>Erysipelotrichales</taxon>
        <taxon>Coprobacillaceae</taxon>
        <taxon>Catenibacterium</taxon>
    </lineage>
</organism>
<evidence type="ECO:0000256" key="1">
    <source>
        <dbReference type="ARBA" id="ARBA00022596"/>
    </source>
</evidence>
<comment type="caution">
    <text evidence="2">The sequence shown here is derived from an EMBL/GenBank/DDBJ whole genome shotgun (WGS) entry which is preliminary data.</text>
</comment>
<dbReference type="Pfam" id="PF01969">
    <property type="entry name" value="Ni_insertion"/>
    <property type="match status" value="1"/>
</dbReference>
<sequence length="265" mass="29127">MNQLYLECYSGISGDMFVASLLDLGASKEVLEEVLSSLSLTGFKTEITRVNKSGLDACDFNVILDHDNHDHDMNYLYGEHTHHEHHHHHEHRHLHDILHIIDHAQMTDHAKELAKKIFTILGEAEAKAHGTSIDEVHFHEVGAVDSIVDIISAAVCFDDLGIDEVYIPVIYEGTGTVHCAHGTLPIPVPAVNNIVSSHHLPIHIDTIKGELVTPTGAAIAASIVTSHTLPSTFTIKKTGIGAGKRAYERPSLLRAMLIETDPRHQ</sequence>
<dbReference type="EMBL" id="JAHOEF010000009">
    <property type="protein sequence ID" value="MBV3382089.1"/>
    <property type="molecule type" value="Genomic_DNA"/>
</dbReference>
<proteinExistence type="predicted"/>
<dbReference type="PANTHER" id="PTHR36566:SF1">
    <property type="entry name" value="PYRIDINIUM-3,5-BISTHIOCARBOXYLIC ACID MONONUCLEOTIDE NICKEL INSERTION PROTEIN"/>
    <property type="match status" value="1"/>
</dbReference>
<evidence type="ECO:0000313" key="3">
    <source>
        <dbReference type="EMBL" id="MBV3392181.1"/>
    </source>
</evidence>
<dbReference type="InterPro" id="IPR002822">
    <property type="entry name" value="Ni_insertion"/>
</dbReference>
<gene>
    <name evidence="2" type="ORF">KSV97_02375</name>
    <name evidence="3" type="ORF">KSW06_02730</name>
</gene>
<accession>A0AAW4MWB3</accession>
<dbReference type="EMBL" id="JAHOEL010000011">
    <property type="protein sequence ID" value="MBV3392181.1"/>
    <property type="molecule type" value="Genomic_DNA"/>
</dbReference>